<feature type="signal peptide" evidence="1">
    <location>
        <begin position="1"/>
        <end position="20"/>
    </location>
</feature>
<dbReference type="EMBL" id="OVEO01000011">
    <property type="protein sequence ID" value="SPQ99400.1"/>
    <property type="molecule type" value="Genomic_DNA"/>
</dbReference>
<evidence type="ECO:0000313" key="4">
    <source>
        <dbReference type="Proteomes" id="UP000039324"/>
    </source>
</evidence>
<keyword evidence="3" id="KW-0496">Mitochondrion</keyword>
<protein>
    <recommendedName>
        <fullName evidence="6">Secreted protein</fullName>
    </recommendedName>
</protein>
<reference evidence="3 5" key="2">
    <citation type="submission" date="2018-03" db="EMBL/GenBank/DDBJ databases">
        <authorList>
            <person name="Fogelqvist J."/>
        </authorList>
    </citation>
    <scope>NUCLEOTIDE SEQUENCE [LARGE SCALE GENOMIC DNA]</scope>
</reference>
<gene>
    <name evidence="2" type="ORF">PBRA_008104</name>
    <name evidence="3" type="ORF">PLBR_LOCUS6615</name>
</gene>
<sequence length="169" mass="17474">MSPAAAAAVSVAVLALAVSAVTEQRTIRSGSVPDAVSPTMSRPHVVRWVTALGGRRAPGTVGPPGFNRALSARTHAVPMQRQIRQPMRSEQGSLESATVIVDVVSDDVNADPTSCQAPAGNLDANGEPLTAATTTSTPSVDGPQLDANGDQVIYTEQVGPHFTDILVLR</sequence>
<organism evidence="2 4">
    <name type="scientific">Plasmodiophora brassicae</name>
    <name type="common">Clubroot disease agent</name>
    <dbReference type="NCBI Taxonomy" id="37360"/>
    <lineage>
        <taxon>Eukaryota</taxon>
        <taxon>Sar</taxon>
        <taxon>Rhizaria</taxon>
        <taxon>Endomyxa</taxon>
        <taxon>Phytomyxea</taxon>
        <taxon>Plasmodiophorida</taxon>
        <taxon>Plasmodiophoridae</taxon>
        <taxon>Plasmodiophora</taxon>
    </lineage>
</organism>
<reference evidence="2 4" key="1">
    <citation type="submission" date="2015-02" db="EMBL/GenBank/DDBJ databases">
        <authorList>
            <person name="Chooi Y.-H."/>
        </authorList>
    </citation>
    <scope>NUCLEOTIDE SEQUENCE [LARGE SCALE GENOMIC DNA]</scope>
    <source>
        <strain evidence="2">E3</strain>
    </source>
</reference>
<feature type="chain" id="PRO_5035991194" description="Secreted protein" evidence="1">
    <location>
        <begin position="21"/>
        <end position="169"/>
    </location>
</feature>
<accession>A0A0G4IZW3</accession>
<dbReference type="EMBL" id="CDSF01000102">
    <property type="protein sequence ID" value="CEP00792.1"/>
    <property type="molecule type" value="Genomic_DNA"/>
</dbReference>
<keyword evidence="4" id="KW-1185">Reference proteome</keyword>
<evidence type="ECO:0000313" key="2">
    <source>
        <dbReference type="EMBL" id="CEP00792.1"/>
    </source>
</evidence>
<dbReference type="AlphaFoldDB" id="A0A0G4IZW3"/>
<evidence type="ECO:0000313" key="5">
    <source>
        <dbReference type="Proteomes" id="UP000290189"/>
    </source>
</evidence>
<evidence type="ECO:0000313" key="3">
    <source>
        <dbReference type="EMBL" id="SPQ99400.1"/>
    </source>
</evidence>
<proteinExistence type="predicted"/>
<dbReference type="Proteomes" id="UP000290189">
    <property type="component" value="Unassembled WGS sequence"/>
</dbReference>
<dbReference type="Proteomes" id="UP000039324">
    <property type="component" value="Unassembled WGS sequence"/>
</dbReference>
<keyword evidence="1" id="KW-0732">Signal</keyword>
<geneLocation type="mitochondrion" evidence="3"/>
<evidence type="ECO:0000256" key="1">
    <source>
        <dbReference type="SAM" id="SignalP"/>
    </source>
</evidence>
<evidence type="ECO:0008006" key="6">
    <source>
        <dbReference type="Google" id="ProtNLM"/>
    </source>
</evidence>
<name>A0A0G4IZW3_PLABS</name>